<name>A0A8S0X7K9_9GAMM</name>
<evidence type="ECO:0000313" key="1">
    <source>
        <dbReference type="EMBL" id="CAA9890157.1"/>
    </source>
</evidence>
<proteinExistence type="predicted"/>
<sequence>MKNFYSSYSVNLFMTGVNLKEPFVVSLPLYEHKFFDKALLSITEGLKTNGMLKSTRCNKRD</sequence>
<evidence type="ECO:0000313" key="2">
    <source>
        <dbReference type="Proteomes" id="UP000494216"/>
    </source>
</evidence>
<protein>
    <submittedName>
        <fullName evidence="1">Uncharacterized protein</fullName>
    </submittedName>
</protein>
<dbReference type="EMBL" id="CADCXN010000046">
    <property type="protein sequence ID" value="CAA9890157.1"/>
    <property type="molecule type" value="Genomic_DNA"/>
</dbReference>
<organism evidence="1 2">
    <name type="scientific">Candidatus Methylobacter favarea</name>
    <dbReference type="NCBI Taxonomy" id="2707345"/>
    <lineage>
        <taxon>Bacteria</taxon>
        <taxon>Pseudomonadati</taxon>
        <taxon>Pseudomonadota</taxon>
        <taxon>Gammaproteobacteria</taxon>
        <taxon>Methylococcales</taxon>
        <taxon>Methylococcaceae</taxon>
        <taxon>Methylobacter</taxon>
    </lineage>
</organism>
<dbReference type="Proteomes" id="UP000494216">
    <property type="component" value="Unassembled WGS sequence"/>
</dbReference>
<accession>A0A8S0X7K9</accession>
<reference evidence="1 2" key="1">
    <citation type="submission" date="2020-02" db="EMBL/GenBank/DDBJ databases">
        <authorList>
            <person name="Hogendoorn C."/>
        </authorList>
    </citation>
    <scope>NUCLEOTIDE SEQUENCE [LARGE SCALE GENOMIC DNA]</scope>
    <source>
        <strain evidence="1">METHB21</strain>
    </source>
</reference>
<dbReference type="AlphaFoldDB" id="A0A8S0X7K9"/>
<keyword evidence="2" id="KW-1185">Reference proteome</keyword>
<gene>
    <name evidence="1" type="ORF">METHB2_190044</name>
</gene>
<comment type="caution">
    <text evidence="1">The sequence shown here is derived from an EMBL/GenBank/DDBJ whole genome shotgun (WGS) entry which is preliminary data.</text>
</comment>